<protein>
    <submittedName>
        <fullName evidence="9">CoA pyrophosphatase</fullName>
    </submittedName>
</protein>
<dbReference type="Gene3D" id="3.90.79.10">
    <property type="entry name" value="Nucleoside Triphosphate Pyrophosphohydrolase"/>
    <property type="match status" value="1"/>
</dbReference>
<dbReference type="PANTHER" id="PTHR12992:SF11">
    <property type="entry name" value="MITOCHONDRIAL COENZYME A DIPHOSPHATASE NUDT8"/>
    <property type="match status" value="1"/>
</dbReference>
<keyword evidence="4" id="KW-0378">Hydrolase</keyword>
<dbReference type="InterPro" id="IPR015797">
    <property type="entry name" value="NUDIX_hydrolase-like_dom_sf"/>
</dbReference>
<evidence type="ECO:0000256" key="3">
    <source>
        <dbReference type="ARBA" id="ARBA00022723"/>
    </source>
</evidence>
<evidence type="ECO:0000256" key="5">
    <source>
        <dbReference type="ARBA" id="ARBA00022842"/>
    </source>
</evidence>
<sequence>MSSDASDLPEALAPLSRVVHSGRREDFSRHPVPPEGGRASAVLLLFGPGPAGVDVLLLQRAEGLRHHPGQVAFPGGRLDEGDAGPVEAALREAQEETGLDPSGVEVLGQLPALFLPPSGFLVTPVLGWWRTPSAVRAGDPAEVASVHRVPVAELVDPANRLRVLHPQSGFIGPAFRVQGLLVWGFTGSLLASVLRLAGWDRPWDQSATPLDISTQLRGSEIPVPDGGRSDGDGPDE</sequence>
<evidence type="ECO:0000256" key="2">
    <source>
        <dbReference type="ARBA" id="ARBA00001946"/>
    </source>
</evidence>
<evidence type="ECO:0000256" key="1">
    <source>
        <dbReference type="ARBA" id="ARBA00001936"/>
    </source>
</evidence>
<evidence type="ECO:0000256" key="7">
    <source>
        <dbReference type="SAM" id="MobiDB-lite"/>
    </source>
</evidence>
<dbReference type="InterPro" id="IPR045121">
    <property type="entry name" value="CoAse"/>
</dbReference>
<reference evidence="9 10" key="1">
    <citation type="submission" date="2020-03" db="EMBL/GenBank/DDBJ databases">
        <title>Two novel Motilibacter sp.</title>
        <authorList>
            <person name="Liu S."/>
        </authorList>
    </citation>
    <scope>NUCLEOTIDE SEQUENCE [LARGE SCALE GENOMIC DNA]</scope>
    <source>
        <strain evidence="9 10">E257</strain>
    </source>
</reference>
<comment type="cofactor">
    <cofactor evidence="1">
        <name>Mn(2+)</name>
        <dbReference type="ChEBI" id="CHEBI:29035"/>
    </cofactor>
</comment>
<feature type="region of interest" description="Disordered" evidence="7">
    <location>
        <begin position="217"/>
        <end position="236"/>
    </location>
</feature>
<keyword evidence="5" id="KW-0460">Magnesium</keyword>
<dbReference type="RefSeq" id="WP_166284605.1">
    <property type="nucleotide sequence ID" value="NZ_JAANNP010000098.1"/>
</dbReference>
<keyword evidence="3" id="KW-0479">Metal-binding</keyword>
<evidence type="ECO:0000259" key="8">
    <source>
        <dbReference type="PROSITE" id="PS51462"/>
    </source>
</evidence>
<dbReference type="PROSITE" id="PS51462">
    <property type="entry name" value="NUDIX"/>
    <property type="match status" value="1"/>
</dbReference>
<feature type="domain" description="Nudix hydrolase" evidence="8">
    <location>
        <begin position="36"/>
        <end position="177"/>
    </location>
</feature>
<organism evidence="9 10">
    <name type="scientific">Motilibacter deserti</name>
    <dbReference type="NCBI Taxonomy" id="2714956"/>
    <lineage>
        <taxon>Bacteria</taxon>
        <taxon>Bacillati</taxon>
        <taxon>Actinomycetota</taxon>
        <taxon>Actinomycetes</taxon>
        <taxon>Motilibacterales</taxon>
        <taxon>Motilibacteraceae</taxon>
        <taxon>Motilibacter</taxon>
    </lineage>
</organism>
<dbReference type="SUPFAM" id="SSF55811">
    <property type="entry name" value="Nudix"/>
    <property type="match status" value="1"/>
</dbReference>
<keyword evidence="10" id="KW-1185">Reference proteome</keyword>
<gene>
    <name evidence="9" type="ORF">G9H71_20345</name>
</gene>
<dbReference type="PANTHER" id="PTHR12992">
    <property type="entry name" value="NUDIX HYDROLASE"/>
    <property type="match status" value="1"/>
</dbReference>
<feature type="compositionally biased region" description="Basic and acidic residues" evidence="7">
    <location>
        <begin position="227"/>
        <end position="236"/>
    </location>
</feature>
<comment type="cofactor">
    <cofactor evidence="2">
        <name>Mg(2+)</name>
        <dbReference type="ChEBI" id="CHEBI:18420"/>
    </cofactor>
</comment>
<dbReference type="EMBL" id="JAANNP010000098">
    <property type="protein sequence ID" value="NHC16139.1"/>
    <property type="molecule type" value="Genomic_DNA"/>
</dbReference>
<name>A0ABX0H2W6_9ACTN</name>
<dbReference type="Pfam" id="PF00293">
    <property type="entry name" value="NUDIX"/>
    <property type="match status" value="1"/>
</dbReference>
<dbReference type="CDD" id="cd03426">
    <property type="entry name" value="NUDIX_CoAse_Nudt7"/>
    <property type="match status" value="1"/>
</dbReference>
<dbReference type="Proteomes" id="UP000800981">
    <property type="component" value="Unassembled WGS sequence"/>
</dbReference>
<proteinExistence type="predicted"/>
<evidence type="ECO:0000256" key="6">
    <source>
        <dbReference type="ARBA" id="ARBA00023211"/>
    </source>
</evidence>
<keyword evidence="6" id="KW-0464">Manganese</keyword>
<feature type="region of interest" description="Disordered" evidence="7">
    <location>
        <begin position="1"/>
        <end position="34"/>
    </location>
</feature>
<comment type="caution">
    <text evidence="9">The sequence shown here is derived from an EMBL/GenBank/DDBJ whole genome shotgun (WGS) entry which is preliminary data.</text>
</comment>
<accession>A0ABX0H2W6</accession>
<dbReference type="InterPro" id="IPR000086">
    <property type="entry name" value="NUDIX_hydrolase_dom"/>
</dbReference>
<evidence type="ECO:0000256" key="4">
    <source>
        <dbReference type="ARBA" id="ARBA00022801"/>
    </source>
</evidence>
<evidence type="ECO:0000313" key="10">
    <source>
        <dbReference type="Proteomes" id="UP000800981"/>
    </source>
</evidence>
<evidence type="ECO:0000313" key="9">
    <source>
        <dbReference type="EMBL" id="NHC16139.1"/>
    </source>
</evidence>